<keyword evidence="3" id="KW-0804">Transcription</keyword>
<evidence type="ECO:0000313" key="6">
    <source>
        <dbReference type="EMBL" id="MBO1264158.1"/>
    </source>
</evidence>
<dbReference type="PRINTS" id="PR00035">
    <property type="entry name" value="HTHGNTR"/>
</dbReference>
<dbReference type="SMART" id="SM00866">
    <property type="entry name" value="UTRA"/>
    <property type="match status" value="1"/>
</dbReference>
<keyword evidence="1" id="KW-0805">Transcription regulation</keyword>
<dbReference type="GO" id="GO:0003700">
    <property type="term" value="F:DNA-binding transcription factor activity"/>
    <property type="evidence" value="ECO:0007669"/>
    <property type="project" value="InterPro"/>
</dbReference>
<organism evidence="6 7">
    <name type="scientific">Proteiniclasticum aestuarii</name>
    <dbReference type="NCBI Taxonomy" id="2817862"/>
    <lineage>
        <taxon>Bacteria</taxon>
        <taxon>Bacillati</taxon>
        <taxon>Bacillota</taxon>
        <taxon>Clostridia</taxon>
        <taxon>Eubacteriales</taxon>
        <taxon>Clostridiaceae</taxon>
        <taxon>Proteiniclasticum</taxon>
    </lineage>
</organism>
<name>A0A939HB98_9CLOT</name>
<dbReference type="Pfam" id="PF07702">
    <property type="entry name" value="UTRA"/>
    <property type="match status" value="1"/>
</dbReference>
<dbReference type="Gene3D" id="1.10.10.10">
    <property type="entry name" value="Winged helix-like DNA-binding domain superfamily/Winged helix DNA-binding domain"/>
    <property type="match status" value="1"/>
</dbReference>
<dbReference type="SUPFAM" id="SSF46785">
    <property type="entry name" value="Winged helix' DNA-binding domain"/>
    <property type="match status" value="1"/>
</dbReference>
<dbReference type="InterPro" id="IPR011663">
    <property type="entry name" value="UTRA"/>
</dbReference>
<dbReference type="InterPro" id="IPR000524">
    <property type="entry name" value="Tscrpt_reg_HTH_GntR"/>
</dbReference>
<dbReference type="InterPro" id="IPR036390">
    <property type="entry name" value="WH_DNA-bd_sf"/>
</dbReference>
<dbReference type="Proteomes" id="UP000664218">
    <property type="component" value="Unassembled WGS sequence"/>
</dbReference>
<evidence type="ECO:0000256" key="1">
    <source>
        <dbReference type="ARBA" id="ARBA00023015"/>
    </source>
</evidence>
<dbReference type="RefSeq" id="WP_207598675.1">
    <property type="nucleotide sequence ID" value="NZ_JAFNJU010000002.1"/>
</dbReference>
<dbReference type="PANTHER" id="PTHR44846:SF1">
    <property type="entry name" value="MANNOSYL-D-GLYCERATE TRANSPORT_METABOLISM SYSTEM REPRESSOR MNGR-RELATED"/>
    <property type="match status" value="1"/>
</dbReference>
<dbReference type="Pfam" id="PF00392">
    <property type="entry name" value="GntR"/>
    <property type="match status" value="1"/>
</dbReference>
<keyword evidence="7" id="KW-1185">Reference proteome</keyword>
<evidence type="ECO:0000256" key="2">
    <source>
        <dbReference type="ARBA" id="ARBA00023125"/>
    </source>
</evidence>
<keyword evidence="4" id="KW-0812">Transmembrane</keyword>
<dbReference type="SMART" id="SM00345">
    <property type="entry name" value="HTH_GNTR"/>
    <property type="match status" value="1"/>
</dbReference>
<dbReference type="CDD" id="cd07377">
    <property type="entry name" value="WHTH_GntR"/>
    <property type="match status" value="1"/>
</dbReference>
<dbReference type="PROSITE" id="PS50949">
    <property type="entry name" value="HTH_GNTR"/>
    <property type="match status" value="1"/>
</dbReference>
<evidence type="ECO:0000256" key="4">
    <source>
        <dbReference type="SAM" id="Phobius"/>
    </source>
</evidence>
<dbReference type="PANTHER" id="PTHR44846">
    <property type="entry name" value="MANNOSYL-D-GLYCERATE TRANSPORT/METABOLISM SYSTEM REPRESSOR MNGR-RELATED"/>
    <property type="match status" value="1"/>
</dbReference>
<evidence type="ECO:0000259" key="5">
    <source>
        <dbReference type="PROSITE" id="PS50949"/>
    </source>
</evidence>
<accession>A0A939HB98</accession>
<dbReference type="Gene3D" id="3.40.1410.10">
    <property type="entry name" value="Chorismate lyase-like"/>
    <property type="match status" value="1"/>
</dbReference>
<sequence>MNNKKFLHEKVYDEIKDRLLSGYYSTNSLLPREVDLMEEFEVSRHTIRKAMDRLKSNGFIRKIKGTGTFVNHIKPDYDYTLSNMTSFSEIIRKQGGNPNSIILSAKLISPSEEVCNRLSIDPEDPVYYIERLRRNDDEVLCYEITYVVASYCPDLDDYISPKASLYNLYEKKYNLELGDGLYKLEAINAPNDISKILKISINSALLYMDAVIFLNSGVPLYYVKAYYIGSKYRFSTKLTR</sequence>
<comment type="caution">
    <text evidence="6">The sequence shown here is derived from an EMBL/GenBank/DDBJ whole genome shotgun (WGS) entry which is preliminary data.</text>
</comment>
<feature type="transmembrane region" description="Helical" evidence="4">
    <location>
        <begin position="204"/>
        <end position="223"/>
    </location>
</feature>
<evidence type="ECO:0000313" key="7">
    <source>
        <dbReference type="Proteomes" id="UP000664218"/>
    </source>
</evidence>
<keyword evidence="4" id="KW-1133">Transmembrane helix</keyword>
<dbReference type="InterPro" id="IPR028978">
    <property type="entry name" value="Chorismate_lyase_/UTRA_dom_sf"/>
</dbReference>
<dbReference type="SUPFAM" id="SSF64288">
    <property type="entry name" value="Chorismate lyase-like"/>
    <property type="match status" value="1"/>
</dbReference>
<dbReference type="AlphaFoldDB" id="A0A939HB98"/>
<dbReference type="InterPro" id="IPR036388">
    <property type="entry name" value="WH-like_DNA-bd_sf"/>
</dbReference>
<keyword evidence="2" id="KW-0238">DNA-binding</keyword>
<dbReference type="EMBL" id="JAFNJU010000002">
    <property type="protein sequence ID" value="MBO1264158.1"/>
    <property type="molecule type" value="Genomic_DNA"/>
</dbReference>
<dbReference type="InterPro" id="IPR050679">
    <property type="entry name" value="Bact_HTH_transcr_reg"/>
</dbReference>
<feature type="domain" description="HTH gntR-type" evidence="5">
    <location>
        <begin position="5"/>
        <end position="73"/>
    </location>
</feature>
<dbReference type="GO" id="GO:0003677">
    <property type="term" value="F:DNA binding"/>
    <property type="evidence" value="ECO:0007669"/>
    <property type="project" value="UniProtKB-KW"/>
</dbReference>
<keyword evidence="4" id="KW-0472">Membrane</keyword>
<gene>
    <name evidence="6" type="ORF">J3A84_03755</name>
</gene>
<proteinExistence type="predicted"/>
<evidence type="ECO:0000256" key="3">
    <source>
        <dbReference type="ARBA" id="ARBA00023163"/>
    </source>
</evidence>
<reference evidence="6" key="1">
    <citation type="submission" date="2021-03" db="EMBL/GenBank/DDBJ databases">
        <title>Proteiniclasticum marinus sp. nov., isolated from tidal flat sediment.</title>
        <authorList>
            <person name="Namirimu T."/>
            <person name="Yang J.-A."/>
            <person name="Yang S.-H."/>
            <person name="Kim Y.-J."/>
            <person name="Kwon K.K."/>
        </authorList>
    </citation>
    <scope>NUCLEOTIDE SEQUENCE</scope>
    <source>
        <strain evidence="6">SCR006</strain>
    </source>
</reference>
<protein>
    <submittedName>
        <fullName evidence="6">GntR family transcriptional regulator</fullName>
    </submittedName>
</protein>
<dbReference type="GO" id="GO:0045892">
    <property type="term" value="P:negative regulation of DNA-templated transcription"/>
    <property type="evidence" value="ECO:0007669"/>
    <property type="project" value="TreeGrafter"/>
</dbReference>